<organism evidence="1 2">
    <name type="scientific">Thelephora ganbajun</name>
    <name type="common">Ganba fungus</name>
    <dbReference type="NCBI Taxonomy" id="370292"/>
    <lineage>
        <taxon>Eukaryota</taxon>
        <taxon>Fungi</taxon>
        <taxon>Dikarya</taxon>
        <taxon>Basidiomycota</taxon>
        <taxon>Agaricomycotina</taxon>
        <taxon>Agaricomycetes</taxon>
        <taxon>Thelephorales</taxon>
        <taxon>Thelephoraceae</taxon>
        <taxon>Thelephora</taxon>
    </lineage>
</organism>
<dbReference type="Proteomes" id="UP000886501">
    <property type="component" value="Unassembled WGS sequence"/>
</dbReference>
<keyword evidence="2" id="KW-1185">Reference proteome</keyword>
<accession>A0ACB6ZIJ7</accession>
<protein>
    <submittedName>
        <fullName evidence="1">Uncharacterized protein</fullName>
    </submittedName>
</protein>
<sequence>MSSTFFTAHDGDIILRTSLGPDLQQDFQVHKLILSLASPVFKDLFQVAQPDGGQGGLPIITITDSTESVDLLLRFIYPGLVPPTITDLSVLSALLAIADKYAVTTVSLILKQRLATEDLLEKDPFGVYTVARRWGLTDEAKAAARGLTLMKIMKSPSSKNPQNLVVEDFFRLLWFTKKRGEEGKTLIRRFFTWETDPLPTMEIPCGNRLHSGMEAQEFYRSLAEKIAEEFDVNPCLDMDLMARIFVNGPDPPSEGFCEPEEIDLHQVQEPDFHVFCPTRPSRIVQSLIHLASSLEYDCELYLRKALDGEFPT</sequence>
<reference evidence="1" key="1">
    <citation type="submission" date="2019-10" db="EMBL/GenBank/DDBJ databases">
        <authorList>
            <consortium name="DOE Joint Genome Institute"/>
            <person name="Kuo A."/>
            <person name="Miyauchi S."/>
            <person name="Kiss E."/>
            <person name="Drula E."/>
            <person name="Kohler A."/>
            <person name="Sanchez-Garcia M."/>
            <person name="Andreopoulos B."/>
            <person name="Barry K.W."/>
            <person name="Bonito G."/>
            <person name="Buee M."/>
            <person name="Carver A."/>
            <person name="Chen C."/>
            <person name="Cichocki N."/>
            <person name="Clum A."/>
            <person name="Culley D."/>
            <person name="Crous P.W."/>
            <person name="Fauchery L."/>
            <person name="Girlanda M."/>
            <person name="Hayes R."/>
            <person name="Keri Z."/>
            <person name="Labutti K."/>
            <person name="Lipzen A."/>
            <person name="Lombard V."/>
            <person name="Magnuson J."/>
            <person name="Maillard F."/>
            <person name="Morin E."/>
            <person name="Murat C."/>
            <person name="Nolan M."/>
            <person name="Ohm R."/>
            <person name="Pangilinan J."/>
            <person name="Pereira M."/>
            <person name="Perotto S."/>
            <person name="Peter M."/>
            <person name="Riley R."/>
            <person name="Sitrit Y."/>
            <person name="Stielow B."/>
            <person name="Szollosi G."/>
            <person name="Zifcakova L."/>
            <person name="Stursova M."/>
            <person name="Spatafora J.W."/>
            <person name="Tedersoo L."/>
            <person name="Vaario L.-M."/>
            <person name="Yamada A."/>
            <person name="Yan M."/>
            <person name="Wang P."/>
            <person name="Xu J."/>
            <person name="Bruns T."/>
            <person name="Baldrian P."/>
            <person name="Vilgalys R."/>
            <person name="Henrissat B."/>
            <person name="Grigoriev I.V."/>
            <person name="Hibbett D."/>
            <person name="Nagy L.G."/>
            <person name="Martin F.M."/>
        </authorList>
    </citation>
    <scope>NUCLEOTIDE SEQUENCE</scope>
    <source>
        <strain evidence="1">P2</strain>
    </source>
</reference>
<comment type="caution">
    <text evidence="1">The sequence shown here is derived from an EMBL/GenBank/DDBJ whole genome shotgun (WGS) entry which is preliminary data.</text>
</comment>
<evidence type="ECO:0000313" key="1">
    <source>
        <dbReference type="EMBL" id="KAF9649412.1"/>
    </source>
</evidence>
<evidence type="ECO:0000313" key="2">
    <source>
        <dbReference type="Proteomes" id="UP000886501"/>
    </source>
</evidence>
<name>A0ACB6ZIJ7_THEGA</name>
<proteinExistence type="predicted"/>
<gene>
    <name evidence="1" type="ORF">BDM02DRAFT_3113808</name>
</gene>
<reference evidence="1" key="2">
    <citation type="journal article" date="2020" name="Nat. Commun.">
        <title>Large-scale genome sequencing of mycorrhizal fungi provides insights into the early evolution of symbiotic traits.</title>
        <authorList>
            <person name="Miyauchi S."/>
            <person name="Kiss E."/>
            <person name="Kuo A."/>
            <person name="Drula E."/>
            <person name="Kohler A."/>
            <person name="Sanchez-Garcia M."/>
            <person name="Morin E."/>
            <person name="Andreopoulos B."/>
            <person name="Barry K.W."/>
            <person name="Bonito G."/>
            <person name="Buee M."/>
            <person name="Carver A."/>
            <person name="Chen C."/>
            <person name="Cichocki N."/>
            <person name="Clum A."/>
            <person name="Culley D."/>
            <person name="Crous P.W."/>
            <person name="Fauchery L."/>
            <person name="Girlanda M."/>
            <person name="Hayes R.D."/>
            <person name="Keri Z."/>
            <person name="LaButti K."/>
            <person name="Lipzen A."/>
            <person name="Lombard V."/>
            <person name="Magnuson J."/>
            <person name="Maillard F."/>
            <person name="Murat C."/>
            <person name="Nolan M."/>
            <person name="Ohm R.A."/>
            <person name="Pangilinan J."/>
            <person name="Pereira M.F."/>
            <person name="Perotto S."/>
            <person name="Peter M."/>
            <person name="Pfister S."/>
            <person name="Riley R."/>
            <person name="Sitrit Y."/>
            <person name="Stielow J.B."/>
            <person name="Szollosi G."/>
            <person name="Zifcakova L."/>
            <person name="Stursova M."/>
            <person name="Spatafora J.W."/>
            <person name="Tedersoo L."/>
            <person name="Vaario L.M."/>
            <person name="Yamada A."/>
            <person name="Yan M."/>
            <person name="Wang P."/>
            <person name="Xu J."/>
            <person name="Bruns T."/>
            <person name="Baldrian P."/>
            <person name="Vilgalys R."/>
            <person name="Dunand C."/>
            <person name="Henrissat B."/>
            <person name="Grigoriev I.V."/>
            <person name="Hibbett D."/>
            <person name="Nagy L.G."/>
            <person name="Martin F.M."/>
        </authorList>
    </citation>
    <scope>NUCLEOTIDE SEQUENCE</scope>
    <source>
        <strain evidence="1">P2</strain>
    </source>
</reference>
<dbReference type="EMBL" id="MU117998">
    <property type="protein sequence ID" value="KAF9649412.1"/>
    <property type="molecule type" value="Genomic_DNA"/>
</dbReference>